<proteinExistence type="predicted"/>
<reference evidence="1" key="2">
    <citation type="journal article" date="2015" name="Data Brief">
        <title>Shoot transcriptome of the giant reed, Arundo donax.</title>
        <authorList>
            <person name="Barrero R.A."/>
            <person name="Guerrero F.D."/>
            <person name="Moolhuijzen P."/>
            <person name="Goolsby J.A."/>
            <person name="Tidwell J."/>
            <person name="Bellgard S.E."/>
            <person name="Bellgard M.I."/>
        </authorList>
    </citation>
    <scope>NUCLEOTIDE SEQUENCE</scope>
    <source>
        <tissue evidence="1">Shoot tissue taken approximately 20 cm above the soil surface</tissue>
    </source>
</reference>
<protein>
    <submittedName>
        <fullName evidence="1">Uncharacterized protein</fullName>
    </submittedName>
</protein>
<evidence type="ECO:0000313" key="1">
    <source>
        <dbReference type="EMBL" id="JAD30969.1"/>
    </source>
</evidence>
<reference evidence="1" key="1">
    <citation type="submission" date="2014-09" db="EMBL/GenBank/DDBJ databases">
        <authorList>
            <person name="Magalhaes I.L.F."/>
            <person name="Oliveira U."/>
            <person name="Santos F.R."/>
            <person name="Vidigal T.H.D.A."/>
            <person name="Brescovit A.D."/>
            <person name="Santos A.J."/>
        </authorList>
    </citation>
    <scope>NUCLEOTIDE SEQUENCE</scope>
    <source>
        <tissue evidence="1">Shoot tissue taken approximately 20 cm above the soil surface</tissue>
    </source>
</reference>
<dbReference type="AlphaFoldDB" id="A0A0A8YV14"/>
<sequence>MDGSDWRICARRKIQRGTWVIREDGNGRA</sequence>
<name>A0A0A8YV14_ARUDO</name>
<organism evidence="1">
    <name type="scientific">Arundo donax</name>
    <name type="common">Giant reed</name>
    <name type="synonym">Donax arundinaceus</name>
    <dbReference type="NCBI Taxonomy" id="35708"/>
    <lineage>
        <taxon>Eukaryota</taxon>
        <taxon>Viridiplantae</taxon>
        <taxon>Streptophyta</taxon>
        <taxon>Embryophyta</taxon>
        <taxon>Tracheophyta</taxon>
        <taxon>Spermatophyta</taxon>
        <taxon>Magnoliopsida</taxon>
        <taxon>Liliopsida</taxon>
        <taxon>Poales</taxon>
        <taxon>Poaceae</taxon>
        <taxon>PACMAD clade</taxon>
        <taxon>Arundinoideae</taxon>
        <taxon>Arundineae</taxon>
        <taxon>Arundo</taxon>
    </lineage>
</organism>
<dbReference type="EMBL" id="GBRH01266926">
    <property type="protein sequence ID" value="JAD30969.1"/>
    <property type="molecule type" value="Transcribed_RNA"/>
</dbReference>
<accession>A0A0A8YV14</accession>